<proteinExistence type="predicted"/>
<accession>A0ABW2SSM6</accession>
<dbReference type="Proteomes" id="UP001596514">
    <property type="component" value="Unassembled WGS sequence"/>
</dbReference>
<keyword evidence="2" id="KW-0472">Membrane</keyword>
<comment type="caution">
    <text evidence="3">The sequence shown here is derived from an EMBL/GenBank/DDBJ whole genome shotgun (WGS) entry which is preliminary data.</text>
</comment>
<keyword evidence="2" id="KW-0812">Transmembrane</keyword>
<keyword evidence="2" id="KW-1133">Transmembrane helix</keyword>
<gene>
    <name evidence="3" type="ORF">ACFQVD_04040</name>
</gene>
<keyword evidence="4" id="KW-1185">Reference proteome</keyword>
<feature type="compositionally biased region" description="Basic and acidic residues" evidence="1">
    <location>
        <begin position="286"/>
        <end position="297"/>
    </location>
</feature>
<evidence type="ECO:0000313" key="4">
    <source>
        <dbReference type="Proteomes" id="UP001596514"/>
    </source>
</evidence>
<evidence type="ECO:0000256" key="1">
    <source>
        <dbReference type="SAM" id="MobiDB-lite"/>
    </source>
</evidence>
<feature type="compositionally biased region" description="Low complexity" evidence="1">
    <location>
        <begin position="301"/>
        <end position="312"/>
    </location>
</feature>
<evidence type="ECO:0000313" key="3">
    <source>
        <dbReference type="EMBL" id="MFC7599280.1"/>
    </source>
</evidence>
<feature type="transmembrane region" description="Helical" evidence="2">
    <location>
        <begin position="47"/>
        <end position="65"/>
    </location>
</feature>
<protein>
    <submittedName>
        <fullName evidence="3">Uncharacterized protein</fullName>
    </submittedName>
</protein>
<feature type="transmembrane region" description="Helical" evidence="2">
    <location>
        <begin position="71"/>
        <end position="90"/>
    </location>
</feature>
<sequence length="329" mass="36035">MRRVVVDPEVPARTADLFRQHASLLARIRAGWSPEPAEPASRLPVRFLWFGGAVSALLLACLLLLADAGQLFFFVLVLLALVVLVGFLTAREPLEPEATEHDLYREARWYEGRYLLPAEDFDHNAGRLLERAQRAIDFILRSRVNAMGMLDDVRNAVMLPSQEWEIAQLLTKLSALRDEHHEFGYGGSTPEVAAAMAPLERALAASEAAVLARVEALERYAGHVSDAERALHAHEQIEILRSRLPRYEELLAESGADAFAVPEIEKLTEDAGHLEQALRDSVRSAHEAFRHLDRSADEAADGAAGPSSSPSGPVRPPNSGGSGQEPPAL</sequence>
<reference evidence="4" key="1">
    <citation type="journal article" date="2019" name="Int. J. Syst. Evol. Microbiol.">
        <title>The Global Catalogue of Microorganisms (GCM) 10K type strain sequencing project: providing services to taxonomists for standard genome sequencing and annotation.</title>
        <authorList>
            <consortium name="The Broad Institute Genomics Platform"/>
            <consortium name="The Broad Institute Genome Sequencing Center for Infectious Disease"/>
            <person name="Wu L."/>
            <person name="Ma J."/>
        </authorList>
    </citation>
    <scope>NUCLEOTIDE SEQUENCE [LARGE SCALE GENOMIC DNA]</scope>
    <source>
        <strain evidence="4">JCM 10083</strain>
    </source>
</reference>
<feature type="region of interest" description="Disordered" evidence="1">
    <location>
        <begin position="286"/>
        <end position="329"/>
    </location>
</feature>
<name>A0ABW2SSM6_9ACTN</name>
<dbReference type="RefSeq" id="WP_343967801.1">
    <property type="nucleotide sequence ID" value="NZ_BAAAGK010000060.1"/>
</dbReference>
<organism evidence="3 4">
    <name type="scientific">Streptosporangium amethystogenes subsp. fukuiense</name>
    <dbReference type="NCBI Taxonomy" id="698418"/>
    <lineage>
        <taxon>Bacteria</taxon>
        <taxon>Bacillati</taxon>
        <taxon>Actinomycetota</taxon>
        <taxon>Actinomycetes</taxon>
        <taxon>Streptosporangiales</taxon>
        <taxon>Streptosporangiaceae</taxon>
        <taxon>Streptosporangium</taxon>
    </lineage>
</organism>
<evidence type="ECO:0000256" key="2">
    <source>
        <dbReference type="SAM" id="Phobius"/>
    </source>
</evidence>
<dbReference type="EMBL" id="JBHTEE010000001">
    <property type="protein sequence ID" value="MFC7599280.1"/>
    <property type="molecule type" value="Genomic_DNA"/>
</dbReference>